<evidence type="ECO:0000313" key="7">
    <source>
        <dbReference type="EMBL" id="NDV36852.1"/>
    </source>
</evidence>
<dbReference type="PANTHER" id="PTHR10535">
    <property type="entry name" value="DNA-DIRECTED RNA POLYMERASES I, II, AND III SUBUNIT RPABC1"/>
    <property type="match status" value="1"/>
</dbReference>
<comment type="similarity">
    <text evidence="4">Belongs to the archaeal Rpo5/eukaryotic RPB5 RNA polymerase subunit family.</text>
</comment>
<evidence type="ECO:0000256" key="3">
    <source>
        <dbReference type="ARBA" id="ARBA00023242"/>
    </source>
</evidence>
<dbReference type="FunFam" id="3.40.1340.10:FF:000001">
    <property type="entry name" value="DNA-directed RNA polymerases I, II, and III subunit RPABC1"/>
    <property type="match status" value="1"/>
</dbReference>
<dbReference type="EMBL" id="GIBP01007883">
    <property type="protein sequence ID" value="NDV36852.1"/>
    <property type="molecule type" value="Transcribed_RNA"/>
</dbReference>
<evidence type="ECO:0008006" key="8">
    <source>
        <dbReference type="Google" id="ProtNLM"/>
    </source>
</evidence>
<dbReference type="InterPro" id="IPR036710">
    <property type="entry name" value="RNA_pol_Rpb5_N_sf"/>
</dbReference>
<feature type="domain" description="RNA polymerase subunit H/Rpb5 C-terminal" evidence="5">
    <location>
        <begin position="128"/>
        <end position="200"/>
    </location>
</feature>
<accession>A0A6B2LIE0</accession>
<reference evidence="7" key="1">
    <citation type="journal article" date="2020" name="J. Eukaryot. Microbiol.">
        <title>De novo Sequencing, Assembly and Annotation of the Transcriptome for the Free-Living Testate Amoeba Arcella intermedia.</title>
        <authorList>
            <person name="Ribeiro G.M."/>
            <person name="Porfirio-Sousa A.L."/>
            <person name="Maurer-Alcala X.X."/>
            <person name="Katz L.A."/>
            <person name="Lahr D.J.G."/>
        </authorList>
    </citation>
    <scope>NUCLEOTIDE SEQUENCE</scope>
</reference>
<dbReference type="InterPro" id="IPR035913">
    <property type="entry name" value="RPB5-like_sf"/>
</dbReference>
<dbReference type="Gene3D" id="3.40.1340.10">
    <property type="entry name" value="RNA polymerase, Rpb5, N-terminal domain"/>
    <property type="match status" value="1"/>
</dbReference>
<evidence type="ECO:0000256" key="4">
    <source>
        <dbReference type="ARBA" id="ARBA00025765"/>
    </source>
</evidence>
<dbReference type="GO" id="GO:0042797">
    <property type="term" value="P:tRNA transcription by RNA polymerase III"/>
    <property type="evidence" value="ECO:0007669"/>
    <property type="project" value="TreeGrafter"/>
</dbReference>
<evidence type="ECO:0000256" key="1">
    <source>
        <dbReference type="ARBA" id="ARBA00004123"/>
    </source>
</evidence>
<evidence type="ECO:0000256" key="2">
    <source>
        <dbReference type="ARBA" id="ARBA00023163"/>
    </source>
</evidence>
<protein>
    <recommendedName>
        <fullName evidence="8">RNA polymerase subunit H/Rpb5 C-terminal domain-containing protein</fullName>
    </recommendedName>
</protein>
<dbReference type="GO" id="GO:0003677">
    <property type="term" value="F:DNA binding"/>
    <property type="evidence" value="ECO:0007669"/>
    <property type="project" value="InterPro"/>
</dbReference>
<dbReference type="InterPro" id="IPR000783">
    <property type="entry name" value="RNA_pol_subH/Rpb5_C"/>
</dbReference>
<dbReference type="GO" id="GO:0003899">
    <property type="term" value="F:DNA-directed RNA polymerase activity"/>
    <property type="evidence" value="ECO:0007669"/>
    <property type="project" value="InterPro"/>
</dbReference>
<sequence>MYQVKRTLAELLKDRGYIVPAQELEMTLSEFKERYGETAEREDMTGLYRKRESQGDQIYVFFAKDEGKPTGVKNLEEYHTRMNQQKVTRAILILHSRGITPFGKQGIAKLQITKNIIIEQFTEEEMLVNITRHNLVPKHVVLTENEKEAVITKYKVTESQLPKMQVSDPIARYFGLQRGAVVKIFRPSETAGRYVTYRLVV</sequence>
<dbReference type="GO" id="GO:0005666">
    <property type="term" value="C:RNA polymerase III complex"/>
    <property type="evidence" value="ECO:0007669"/>
    <property type="project" value="TreeGrafter"/>
</dbReference>
<dbReference type="HAMAP" id="MF_00025">
    <property type="entry name" value="RNApol_Rpo5_RPB5"/>
    <property type="match status" value="1"/>
</dbReference>
<dbReference type="Gene3D" id="3.90.940.20">
    <property type="entry name" value="RPB5-like RNA polymerase subunit"/>
    <property type="match status" value="1"/>
</dbReference>
<dbReference type="GO" id="GO:0005736">
    <property type="term" value="C:RNA polymerase I complex"/>
    <property type="evidence" value="ECO:0007669"/>
    <property type="project" value="TreeGrafter"/>
</dbReference>
<dbReference type="InterPro" id="IPR005571">
    <property type="entry name" value="RNA_pol_Rpb5_N"/>
</dbReference>
<keyword evidence="3" id="KW-0539">Nucleus</keyword>
<evidence type="ECO:0000259" key="6">
    <source>
        <dbReference type="Pfam" id="PF03871"/>
    </source>
</evidence>
<dbReference type="PIRSF" id="PIRSF000747">
    <property type="entry name" value="RPB5"/>
    <property type="match status" value="1"/>
</dbReference>
<dbReference type="GO" id="GO:0005665">
    <property type="term" value="C:RNA polymerase II, core complex"/>
    <property type="evidence" value="ECO:0007669"/>
    <property type="project" value="TreeGrafter"/>
</dbReference>
<organism evidence="7">
    <name type="scientific">Arcella intermedia</name>
    <dbReference type="NCBI Taxonomy" id="1963864"/>
    <lineage>
        <taxon>Eukaryota</taxon>
        <taxon>Amoebozoa</taxon>
        <taxon>Tubulinea</taxon>
        <taxon>Elardia</taxon>
        <taxon>Arcellinida</taxon>
        <taxon>Sphaerothecina</taxon>
        <taxon>Arcellidae</taxon>
        <taxon>Arcella</taxon>
    </lineage>
</organism>
<dbReference type="SUPFAM" id="SSF53036">
    <property type="entry name" value="Eukaryotic RPB5 N-terminal domain"/>
    <property type="match status" value="1"/>
</dbReference>
<dbReference type="NCBIfam" id="NF007129">
    <property type="entry name" value="PRK09570.1"/>
    <property type="match status" value="1"/>
</dbReference>
<dbReference type="Pfam" id="PF01191">
    <property type="entry name" value="RNA_pol_Rpb5_C"/>
    <property type="match status" value="1"/>
</dbReference>
<dbReference type="PANTHER" id="PTHR10535:SF0">
    <property type="entry name" value="DNA-DIRECTED RNA POLYMERASES I, II, AND III SUBUNIT RPABC1"/>
    <property type="match status" value="1"/>
</dbReference>
<dbReference type="InterPro" id="IPR014381">
    <property type="entry name" value="Arch_Rpo5/euc_Rpb5"/>
</dbReference>
<feature type="domain" description="RNA polymerase Rpb5 N-terminal" evidence="6">
    <location>
        <begin position="1"/>
        <end position="82"/>
    </location>
</feature>
<dbReference type="Pfam" id="PF03871">
    <property type="entry name" value="RNA_pol_Rpb5_N"/>
    <property type="match status" value="1"/>
</dbReference>
<name>A0A6B2LIE0_9EUKA</name>
<dbReference type="GO" id="GO:0006362">
    <property type="term" value="P:transcription elongation by RNA polymerase I"/>
    <property type="evidence" value="ECO:0007669"/>
    <property type="project" value="TreeGrafter"/>
</dbReference>
<dbReference type="FunFam" id="3.90.940.20:FF:000001">
    <property type="entry name" value="DNA-directed RNA polymerases I, II, and III subunit RPABC1"/>
    <property type="match status" value="1"/>
</dbReference>
<evidence type="ECO:0000259" key="5">
    <source>
        <dbReference type="Pfam" id="PF01191"/>
    </source>
</evidence>
<dbReference type="AlphaFoldDB" id="A0A6B2LIE0"/>
<dbReference type="GO" id="GO:0006366">
    <property type="term" value="P:transcription by RNA polymerase II"/>
    <property type="evidence" value="ECO:0007669"/>
    <property type="project" value="TreeGrafter"/>
</dbReference>
<proteinExistence type="inferred from homology"/>
<comment type="subcellular location">
    <subcellularLocation>
        <location evidence="1">Nucleus</location>
    </subcellularLocation>
</comment>
<dbReference type="SUPFAM" id="SSF55287">
    <property type="entry name" value="RPB5-like RNA polymerase subunit"/>
    <property type="match status" value="1"/>
</dbReference>
<keyword evidence="2" id="KW-0804">Transcription</keyword>